<feature type="compositionally biased region" description="Pro residues" evidence="1">
    <location>
        <begin position="40"/>
        <end position="208"/>
    </location>
</feature>
<evidence type="ECO:0000259" key="3">
    <source>
        <dbReference type="Pfam" id="PF03781"/>
    </source>
</evidence>
<dbReference type="SUPFAM" id="SSF56436">
    <property type="entry name" value="C-type lectin-like"/>
    <property type="match status" value="1"/>
</dbReference>
<dbReference type="EMBL" id="JANRMI010000006">
    <property type="protein sequence ID" value="MDG0818092.1"/>
    <property type="molecule type" value="Genomic_DNA"/>
</dbReference>
<dbReference type="Proteomes" id="UP001152321">
    <property type="component" value="Unassembled WGS sequence"/>
</dbReference>
<dbReference type="PANTHER" id="PTHR34403">
    <property type="entry name" value="TOL-PAL SYSTEM PROTEIN TOLA"/>
    <property type="match status" value="1"/>
</dbReference>
<dbReference type="PANTHER" id="PTHR34403:SF14">
    <property type="entry name" value="OS05G0225800 PROTEIN"/>
    <property type="match status" value="1"/>
</dbReference>
<reference evidence="4" key="1">
    <citation type="submission" date="2022-08" db="EMBL/GenBank/DDBJ databases">
        <title>Novel Bdellovibrio Species Isolated from Svalbard: Designation Bdellovibrio svalbardensis.</title>
        <authorList>
            <person name="Mitchell R.J."/>
            <person name="Choi S.Y."/>
        </authorList>
    </citation>
    <scope>NUCLEOTIDE SEQUENCE</scope>
    <source>
        <strain evidence="4">PAP01</strain>
    </source>
</reference>
<dbReference type="RefSeq" id="WP_277579567.1">
    <property type="nucleotide sequence ID" value="NZ_JANRMI010000006.1"/>
</dbReference>
<organism evidence="4 5">
    <name type="scientific">Bdellovibrio svalbardensis</name>
    <dbReference type="NCBI Taxonomy" id="2972972"/>
    <lineage>
        <taxon>Bacteria</taxon>
        <taxon>Pseudomonadati</taxon>
        <taxon>Bdellovibrionota</taxon>
        <taxon>Bdellovibrionia</taxon>
        <taxon>Bdellovibrionales</taxon>
        <taxon>Pseudobdellovibrionaceae</taxon>
        <taxon>Bdellovibrio</taxon>
    </lineage>
</organism>
<accession>A0ABT6DMJ3</accession>
<dbReference type="InterPro" id="IPR005532">
    <property type="entry name" value="SUMF_dom"/>
</dbReference>
<sequence>MINLRLVILCSSALLILSSCSGAKEDNTPVNDNTSAEQPAPTPAPSPNPKPEPTPSPDPSPAPSPSPSPEPTPVPNPAPNPSPTPSPTPAPVPQPSPTPAPAPEPSPVPSPTPSPTPAPAPQPSPTPAPSPEPSPVPSPTPAPQPAPAPTPTPTPSPTPAPQPPPAPVPSPTPSPSPEPSPTPTPSPSPSPTPAPSPSPTPAPVPTPVPPVTTCPENYEIVAANKSLGTASFCIAKFEMKKGNDGKATSAPSGKPWIANKATAKDSCAALGAGYRLPTNTEWNATALEIYNQDSNWTEGKKLSGTLYTGYYSGWSEPVAVTNVNDPYDSTGKAKDNERRTFTLASGKVIWDFGGNAWEWVSDTIYGSSYTPDLSSNYGRDYHNNNWDIKPGSKQLFDFTGMTEVLKKDVYLGNLFGGSTGKVIRGGALCIHKKGTTGIFAANIGDITVNEVQAPASWNLNMNNVGFRCVKDLK</sequence>
<protein>
    <submittedName>
        <fullName evidence="4">Formylglycine-generating enzyme family protein</fullName>
    </submittedName>
</protein>
<name>A0ABT6DMJ3_9BACT</name>
<feature type="signal peptide" evidence="2">
    <location>
        <begin position="1"/>
        <end position="23"/>
    </location>
</feature>
<comment type="caution">
    <text evidence="4">The sequence shown here is derived from an EMBL/GenBank/DDBJ whole genome shotgun (WGS) entry which is preliminary data.</text>
</comment>
<feature type="chain" id="PRO_5046665060" evidence="2">
    <location>
        <begin position="24"/>
        <end position="473"/>
    </location>
</feature>
<dbReference type="Pfam" id="PF03781">
    <property type="entry name" value="FGE-sulfatase"/>
    <property type="match status" value="1"/>
</dbReference>
<dbReference type="Gene3D" id="3.90.1580.10">
    <property type="entry name" value="paralog of FGE (formylglycine-generating enzyme)"/>
    <property type="match status" value="1"/>
</dbReference>
<keyword evidence="2" id="KW-0732">Signal</keyword>
<keyword evidence="5" id="KW-1185">Reference proteome</keyword>
<evidence type="ECO:0000313" key="4">
    <source>
        <dbReference type="EMBL" id="MDG0818092.1"/>
    </source>
</evidence>
<feature type="domain" description="Sulfatase-modifying factor enzyme-like" evidence="3">
    <location>
        <begin position="267"/>
        <end position="397"/>
    </location>
</feature>
<evidence type="ECO:0000313" key="5">
    <source>
        <dbReference type="Proteomes" id="UP001152321"/>
    </source>
</evidence>
<dbReference type="InterPro" id="IPR016187">
    <property type="entry name" value="CTDL_fold"/>
</dbReference>
<evidence type="ECO:0000256" key="1">
    <source>
        <dbReference type="SAM" id="MobiDB-lite"/>
    </source>
</evidence>
<dbReference type="InterPro" id="IPR042095">
    <property type="entry name" value="SUMF_sf"/>
</dbReference>
<dbReference type="InterPro" id="IPR050972">
    <property type="entry name" value="SDr-like"/>
</dbReference>
<evidence type="ECO:0000256" key="2">
    <source>
        <dbReference type="SAM" id="SignalP"/>
    </source>
</evidence>
<feature type="region of interest" description="Disordered" evidence="1">
    <location>
        <begin position="22"/>
        <end position="208"/>
    </location>
</feature>
<gene>
    <name evidence="4" type="ORF">NWE73_17045</name>
</gene>
<proteinExistence type="predicted"/>
<dbReference type="PROSITE" id="PS51257">
    <property type="entry name" value="PROKAR_LIPOPROTEIN"/>
    <property type="match status" value="1"/>
</dbReference>